<dbReference type="InterPro" id="IPR050190">
    <property type="entry name" value="UPF0213_domain"/>
</dbReference>
<dbReference type="SUPFAM" id="SSF82771">
    <property type="entry name" value="GIY-YIG endonuclease"/>
    <property type="match status" value="1"/>
</dbReference>
<dbReference type="Gene3D" id="3.40.1440.10">
    <property type="entry name" value="GIY-YIG endonuclease"/>
    <property type="match status" value="1"/>
</dbReference>
<sequence>MQYYVYILASGYNGTLYVGVTSDLIKRVYQHKNKLVEGFSNKYNVDKLVYYEPHQDVNEAITREKQIKKWNRTWKVRLIEKSNPEWDDLYQEII</sequence>
<name>A0A1F5EF49_9BACT</name>
<protein>
    <recommendedName>
        <fullName evidence="2">GIY-YIG domain-containing protein</fullName>
    </recommendedName>
</protein>
<dbReference type="InterPro" id="IPR035901">
    <property type="entry name" value="GIY-YIG_endonuc_sf"/>
</dbReference>
<dbReference type="PROSITE" id="PS50164">
    <property type="entry name" value="GIY_YIG"/>
    <property type="match status" value="1"/>
</dbReference>
<proteinExistence type="inferred from homology"/>
<evidence type="ECO:0000259" key="2">
    <source>
        <dbReference type="PROSITE" id="PS50164"/>
    </source>
</evidence>
<dbReference type="STRING" id="1797472.A2215_00830"/>
<evidence type="ECO:0000313" key="4">
    <source>
        <dbReference type="Proteomes" id="UP000178583"/>
    </source>
</evidence>
<dbReference type="Proteomes" id="UP000178583">
    <property type="component" value="Unassembled WGS sequence"/>
</dbReference>
<dbReference type="Pfam" id="PF01541">
    <property type="entry name" value="GIY-YIG"/>
    <property type="match status" value="1"/>
</dbReference>
<comment type="caution">
    <text evidence="3">The sequence shown here is derived from an EMBL/GenBank/DDBJ whole genome shotgun (WGS) entry which is preliminary data.</text>
</comment>
<dbReference type="InterPro" id="IPR000305">
    <property type="entry name" value="GIY-YIG_endonuc"/>
</dbReference>
<evidence type="ECO:0000313" key="3">
    <source>
        <dbReference type="EMBL" id="OGD65846.1"/>
    </source>
</evidence>
<evidence type="ECO:0000256" key="1">
    <source>
        <dbReference type="ARBA" id="ARBA00007435"/>
    </source>
</evidence>
<gene>
    <name evidence="3" type="ORF">A2215_00830</name>
</gene>
<dbReference type="SMART" id="SM00465">
    <property type="entry name" value="GIYc"/>
    <property type="match status" value="1"/>
</dbReference>
<comment type="similarity">
    <text evidence="1">Belongs to the UPF0213 family.</text>
</comment>
<dbReference type="AlphaFoldDB" id="A0A1F5EF49"/>
<dbReference type="PANTHER" id="PTHR34477:SF5">
    <property type="entry name" value="BSL5627 PROTEIN"/>
    <property type="match status" value="1"/>
</dbReference>
<feature type="domain" description="GIY-YIG" evidence="2">
    <location>
        <begin position="1"/>
        <end position="77"/>
    </location>
</feature>
<organism evidence="3 4">
    <name type="scientific">Candidatus Berkelbacteria bacterium RIFOXYA2_FULL_43_10</name>
    <dbReference type="NCBI Taxonomy" id="1797472"/>
    <lineage>
        <taxon>Bacteria</taxon>
        <taxon>Candidatus Berkelbacteria</taxon>
    </lineage>
</organism>
<accession>A0A1F5EF49</accession>
<reference evidence="3 4" key="1">
    <citation type="journal article" date="2016" name="Nat. Commun.">
        <title>Thousands of microbial genomes shed light on interconnected biogeochemical processes in an aquifer system.</title>
        <authorList>
            <person name="Anantharaman K."/>
            <person name="Brown C.T."/>
            <person name="Hug L.A."/>
            <person name="Sharon I."/>
            <person name="Castelle C.J."/>
            <person name="Probst A.J."/>
            <person name="Thomas B.C."/>
            <person name="Singh A."/>
            <person name="Wilkins M.J."/>
            <person name="Karaoz U."/>
            <person name="Brodie E.L."/>
            <person name="Williams K.H."/>
            <person name="Hubbard S.S."/>
            <person name="Banfield J.F."/>
        </authorList>
    </citation>
    <scope>NUCLEOTIDE SEQUENCE [LARGE SCALE GENOMIC DNA]</scope>
</reference>
<dbReference type="CDD" id="cd10448">
    <property type="entry name" value="GIY-YIG_unchar_3"/>
    <property type="match status" value="1"/>
</dbReference>
<dbReference type="EMBL" id="MEZY01000004">
    <property type="protein sequence ID" value="OGD65846.1"/>
    <property type="molecule type" value="Genomic_DNA"/>
</dbReference>
<dbReference type="PANTHER" id="PTHR34477">
    <property type="entry name" value="UPF0213 PROTEIN YHBQ"/>
    <property type="match status" value="1"/>
</dbReference>